<evidence type="ECO:0000256" key="3">
    <source>
        <dbReference type="HAMAP-Rule" id="MF_01440"/>
    </source>
</evidence>
<dbReference type="CDD" id="cd16352">
    <property type="entry name" value="CheD"/>
    <property type="match status" value="1"/>
</dbReference>
<evidence type="ECO:0000256" key="1">
    <source>
        <dbReference type="ARBA" id="ARBA00022500"/>
    </source>
</evidence>
<reference evidence="4 5" key="1">
    <citation type="submission" date="2022-12" db="EMBL/GenBank/DDBJ databases">
        <title>Metagenome assembled genome from gulf of manar.</title>
        <authorList>
            <person name="Kohli P."/>
            <person name="Pk S."/>
            <person name="Venkata Ramana C."/>
            <person name="Sasikala C."/>
        </authorList>
    </citation>
    <scope>NUCLEOTIDE SEQUENCE [LARGE SCALE GENOMIC DNA]</scope>
    <source>
        <strain evidence="4">JB008</strain>
    </source>
</reference>
<name>A0AAJ1IDL5_9SPIO</name>
<dbReference type="InterPro" id="IPR005659">
    <property type="entry name" value="Chemorcpt_Glu_NH3ase_CheD"/>
</dbReference>
<dbReference type="Gene3D" id="3.30.1330.200">
    <property type="match status" value="1"/>
</dbReference>
<evidence type="ECO:0000313" key="5">
    <source>
        <dbReference type="Proteomes" id="UP001221217"/>
    </source>
</evidence>
<evidence type="ECO:0000313" key="4">
    <source>
        <dbReference type="EMBL" id="MDC7226239.1"/>
    </source>
</evidence>
<sequence length="193" mass="21551">MYKYYDNTLKKESVNLAPGEFFVSSEDIIINTILGSCVAVALYDPELKAAGLNHFMLAESKTPHTAGSVFNIERYGLYAMDALINGFIKRGSRRSRLQAKIFGGSSVLESSGGKMNIGADNIAFAEEYLSAENIPVINHDTGGDRARRIYLFPQSFRVLLRRIQPGSQLRRQMDSYRTRLEQIKGRGGDSILF</sequence>
<evidence type="ECO:0000256" key="2">
    <source>
        <dbReference type="ARBA" id="ARBA00022801"/>
    </source>
</evidence>
<dbReference type="Proteomes" id="UP001221217">
    <property type="component" value="Unassembled WGS sequence"/>
</dbReference>
<dbReference type="InterPro" id="IPR038592">
    <property type="entry name" value="CheD-like_sf"/>
</dbReference>
<dbReference type="Pfam" id="PF03975">
    <property type="entry name" value="CheD"/>
    <property type="match status" value="1"/>
</dbReference>
<dbReference type="PANTHER" id="PTHR35147">
    <property type="entry name" value="CHEMORECEPTOR GLUTAMINE DEAMIDASE CHED-RELATED"/>
    <property type="match status" value="1"/>
</dbReference>
<dbReference type="EMBL" id="JAQQAL010000011">
    <property type="protein sequence ID" value="MDC7226239.1"/>
    <property type="molecule type" value="Genomic_DNA"/>
</dbReference>
<dbReference type="InterPro" id="IPR011324">
    <property type="entry name" value="Cytotoxic_necrot_fac-like_cat"/>
</dbReference>
<dbReference type="PANTHER" id="PTHR35147:SF2">
    <property type="entry name" value="CHEMORECEPTOR GLUTAMINE DEAMIDASE CHED-RELATED"/>
    <property type="match status" value="1"/>
</dbReference>
<dbReference type="SUPFAM" id="SSF64438">
    <property type="entry name" value="CNF1/YfiH-like putative cysteine hydrolases"/>
    <property type="match status" value="1"/>
</dbReference>
<dbReference type="HAMAP" id="MF_01440">
    <property type="entry name" value="CheD"/>
    <property type="match status" value="1"/>
</dbReference>
<protein>
    <recommendedName>
        <fullName evidence="3">Probable chemoreceptor glutamine deamidase CheD</fullName>
        <ecNumber evidence="3">3.5.1.44</ecNumber>
    </recommendedName>
</protein>
<comment type="function">
    <text evidence="3">Probably deamidates glutamine residues to glutamate on methyl-accepting chemotaxis receptors (MCPs), playing an important role in chemotaxis.</text>
</comment>
<gene>
    <name evidence="3" type="primary">cheD</name>
    <name evidence="4" type="ORF">PQJ61_05700</name>
</gene>
<dbReference type="AlphaFoldDB" id="A0AAJ1IDL5"/>
<keyword evidence="2 3" id="KW-0378">Hydrolase</keyword>
<dbReference type="GO" id="GO:0050568">
    <property type="term" value="F:protein-glutamine glutaminase activity"/>
    <property type="evidence" value="ECO:0007669"/>
    <property type="project" value="UniProtKB-UniRule"/>
</dbReference>
<comment type="similarity">
    <text evidence="3">Belongs to the CheD family.</text>
</comment>
<dbReference type="EC" id="3.5.1.44" evidence="3"/>
<keyword evidence="1 3" id="KW-0145">Chemotaxis</keyword>
<accession>A0AAJ1IDL5</accession>
<organism evidence="4 5">
    <name type="scientific">Candidatus Thalassospirochaeta sargassi</name>
    <dbReference type="NCBI Taxonomy" id="3119039"/>
    <lineage>
        <taxon>Bacteria</taxon>
        <taxon>Pseudomonadati</taxon>
        <taxon>Spirochaetota</taxon>
        <taxon>Spirochaetia</taxon>
        <taxon>Spirochaetales</taxon>
        <taxon>Spirochaetaceae</taxon>
        <taxon>Candidatus Thalassospirochaeta</taxon>
    </lineage>
</organism>
<dbReference type="GO" id="GO:0006935">
    <property type="term" value="P:chemotaxis"/>
    <property type="evidence" value="ECO:0007669"/>
    <property type="project" value="UniProtKB-UniRule"/>
</dbReference>
<comment type="caution">
    <text evidence="4">The sequence shown here is derived from an EMBL/GenBank/DDBJ whole genome shotgun (WGS) entry which is preliminary data.</text>
</comment>
<proteinExistence type="inferred from homology"/>
<comment type="catalytic activity">
    <reaction evidence="3">
        <text>L-glutaminyl-[protein] + H2O = L-glutamyl-[protein] + NH4(+)</text>
        <dbReference type="Rhea" id="RHEA:16441"/>
        <dbReference type="Rhea" id="RHEA-COMP:10207"/>
        <dbReference type="Rhea" id="RHEA-COMP:10208"/>
        <dbReference type="ChEBI" id="CHEBI:15377"/>
        <dbReference type="ChEBI" id="CHEBI:28938"/>
        <dbReference type="ChEBI" id="CHEBI:29973"/>
        <dbReference type="ChEBI" id="CHEBI:30011"/>
        <dbReference type="EC" id="3.5.1.44"/>
    </reaction>
</comment>